<feature type="compositionally biased region" description="Acidic residues" evidence="10">
    <location>
        <begin position="1509"/>
        <end position="1530"/>
    </location>
</feature>
<evidence type="ECO:0000259" key="11">
    <source>
        <dbReference type="PROSITE" id="PS50102"/>
    </source>
</evidence>
<gene>
    <name evidence="12" type="primary">PARPA_03733.1 scaffold 9273</name>
</gene>
<dbReference type="Gene3D" id="3.30.70.330">
    <property type="match status" value="4"/>
</dbReference>
<dbReference type="InterPro" id="IPR058752">
    <property type="entry name" value="RDRP_C_head"/>
</dbReference>
<dbReference type="PROSITE" id="PS50102">
    <property type="entry name" value="RRM"/>
    <property type="match status" value="3"/>
</dbReference>
<keyword evidence="4" id="KW-0808">Transferase</keyword>
<name>A0A0B7N4V0_9FUNG</name>
<dbReference type="SMART" id="SM00360">
    <property type="entry name" value="RRM"/>
    <property type="match status" value="3"/>
</dbReference>
<dbReference type="InterPro" id="IPR057596">
    <property type="entry name" value="RDRP_core"/>
</dbReference>
<evidence type="ECO:0000256" key="1">
    <source>
        <dbReference type="ARBA" id="ARBA00005762"/>
    </source>
</evidence>
<reference evidence="12 13" key="1">
    <citation type="submission" date="2014-09" db="EMBL/GenBank/DDBJ databases">
        <authorList>
            <person name="Ellenberger Sabrina"/>
        </authorList>
    </citation>
    <scope>NUCLEOTIDE SEQUENCE [LARGE SCALE GENOMIC DNA]</scope>
    <source>
        <strain evidence="12 13">CBS 412.66</strain>
    </source>
</reference>
<comment type="catalytic activity">
    <reaction evidence="8">
        <text>RNA(n) + a ribonucleoside 5'-triphosphate = RNA(n+1) + diphosphate</text>
        <dbReference type="Rhea" id="RHEA:21248"/>
        <dbReference type="Rhea" id="RHEA-COMP:14527"/>
        <dbReference type="Rhea" id="RHEA-COMP:17342"/>
        <dbReference type="ChEBI" id="CHEBI:33019"/>
        <dbReference type="ChEBI" id="CHEBI:61557"/>
        <dbReference type="ChEBI" id="CHEBI:140395"/>
        <dbReference type="EC" id="2.7.7.48"/>
    </reaction>
</comment>
<dbReference type="Pfam" id="PF05183">
    <property type="entry name" value="RdRP"/>
    <property type="match status" value="1"/>
</dbReference>
<dbReference type="InterPro" id="IPR007855">
    <property type="entry name" value="RDRP"/>
</dbReference>
<sequence>MAYVYNNQAPQGNMAFQGGAYDALPAPPTRTLWMGELEPWMDENYLRQLWWSYGEEINCHISLDKYGTTYAFIDFQTHEGAGAGGGGGFSTNGDFSIFVGDLGPDVDDNVLLAAFQSRYASICSAKVMMDPITGYTRGFGFVRFFDETEQQRALEEMQGVYVGSRPMRVSVARARAKFDVGLGPHTPESEISTVFVGGLNSTITEEELRAYFGTCGSIIAVKIIPNKNIAFIQYLQRSCAEKAIAELNGSHLGGAKLRLSFGRTQLNAVPAAAAAAGYYQPPMPVVGYMNQGYQPMMAPPPPLPVAIPPPPELIDPKTPFQVDIENDKFMAFQESKYANWISSLSFRKQNSISRAKNSNGNGNNLNRDLSKTLRVSNLHQLTIPSTLMQYFDRFEAVRDVTLEEDENDKLTGTAIVVFQRPPVNHNELNNATHRIDGKTVRSEFIRNQTMEHNYVWETAMLFPRSFSMGFMKSPKVFVEGWSSGERDLRFEFNYTLRRVSIMFSHLGEEYKVEYKFKDVNGEMYAERDNKVTILTVPLRYPGIFWKKNQQVLTETRNMSKRGTQWERVTLIPLTKDSDITTQQKTPFLPVPHPHALDLGNWLTYRLVFSPPPKHAKEFERKMMDAANFNLVPRDAGWKKPFMDVVKIGDLPKPLDHKQRCDLNMHFDVLYMIESCISYHYLNEYNLDAKFYNILMSLSPEVACGMLQIISDAKQRVWNPEDELYKIFERVGMKVQQQRSVPDHCALLRKIIVTPSHIYIQTPSVETTNRVIRHYRDQSEGFIRVQFMDEGFNRVGAGHSNMNKESIYTRIFTILKRGVQIGKKRYEFLAFSSSQLREQGCWFFAPTHETNATDIRGWMGVFSHEKVVAKHAVRMGQCFSSTRPVYTLEPEEVEYIDDVKRFGYTFSDGVGKISPSLAKEVALRLELKTEPSAFQFRLGGAKGVLTIDKSLVDTQVKVQLRPSQIKFESKHLTLEVIRTSTYIHSYLNRQAITLLSALGIKDQIFIDLMNEMLQDVDKLFSRPEEAVRVLQSNVDEAGTALFMVPLIQAGFLERGDPYIKNLLNLFRVSILKDLKKKAKIIVPKGAFLLGVMDETGTLEEGEVFVQILNTSGDSAISRQIITGDVVVFRNPCFHPGDIRTVKAVNREELHYLVDVVVFSSKGARDIPSMCSGGDLDGDDYTVYWDPRLIPASNYDAMDYTPAPPKIVDEVKIKDILKFFVNYINNDNLGQIANAHLATADQSLVGARDGRCIRLAQLHSEAVDFPKSGKPALLTQDLKVRIFPDFMQKKDKESYPSKKVLGQIFRSIDKSNYKNYKSSLTSESTFDIRLRVPKMELYIAEARELRTTYNHNLNAHMNQFGVQTEAEICSGYVIKWLKKGKSKTKFKQSEYTTKAMKAFKALWKRTFEQEFLDEAKLIDPSKRPLIEAKAAAWYYVTYHPNERQRDMSVEGGFFSFPWVVSKVICEIAKRSKRKPDEVDIEASLPFSEQAIMEGKAELAKIKDDTCHIIEDDNVDDDDDDEGDFEDEYEDEGAVDSDESEEVIIHVGDDGRVIAPPRNNNNTTSRNQAPSISTSSYVTNQVFITGDSTEDDILRALNII</sequence>
<dbReference type="Pfam" id="PF26253">
    <property type="entry name" value="RdRP_head"/>
    <property type="match status" value="1"/>
</dbReference>
<feature type="domain" description="RRM" evidence="11">
    <location>
        <begin position="192"/>
        <end position="264"/>
    </location>
</feature>
<feature type="region of interest" description="Disordered" evidence="10">
    <location>
        <begin position="1508"/>
        <end position="1530"/>
    </location>
</feature>
<evidence type="ECO:0000256" key="10">
    <source>
        <dbReference type="SAM" id="MobiDB-lite"/>
    </source>
</evidence>
<dbReference type="SUPFAM" id="SSF54928">
    <property type="entry name" value="RNA-binding domain, RBD"/>
    <property type="match status" value="3"/>
</dbReference>
<evidence type="ECO:0000256" key="8">
    <source>
        <dbReference type="ARBA" id="ARBA00048744"/>
    </source>
</evidence>
<dbReference type="EC" id="2.7.7.48" evidence="2"/>
<dbReference type="InterPro" id="IPR012677">
    <property type="entry name" value="Nucleotide-bd_a/b_plait_sf"/>
</dbReference>
<dbReference type="InterPro" id="IPR035979">
    <property type="entry name" value="RBD_domain_sf"/>
</dbReference>
<evidence type="ECO:0000256" key="3">
    <source>
        <dbReference type="ARBA" id="ARBA00022484"/>
    </source>
</evidence>
<evidence type="ECO:0000313" key="12">
    <source>
        <dbReference type="EMBL" id="CEP10114.1"/>
    </source>
</evidence>
<keyword evidence="5" id="KW-0548">Nucleotidyltransferase</keyword>
<evidence type="ECO:0000256" key="6">
    <source>
        <dbReference type="ARBA" id="ARBA00022884"/>
    </source>
</evidence>
<dbReference type="STRING" id="35722.A0A0B7N4V0"/>
<comment type="similarity">
    <text evidence="1">Belongs to the RdRP family.</text>
</comment>
<accession>A0A0B7N4V0</accession>
<dbReference type="PANTHER" id="PTHR23079">
    <property type="entry name" value="RNA-DEPENDENT RNA POLYMERASE"/>
    <property type="match status" value="1"/>
</dbReference>
<dbReference type="GO" id="GO:0030422">
    <property type="term" value="P:siRNA processing"/>
    <property type="evidence" value="ECO:0007669"/>
    <property type="project" value="TreeGrafter"/>
</dbReference>
<dbReference type="Proteomes" id="UP000054107">
    <property type="component" value="Unassembled WGS sequence"/>
</dbReference>
<dbReference type="PANTHER" id="PTHR23079:SF55">
    <property type="entry name" value="RNA-DIRECTED RNA POLYMERASE"/>
    <property type="match status" value="1"/>
</dbReference>
<dbReference type="EMBL" id="LN723094">
    <property type="protein sequence ID" value="CEP10114.1"/>
    <property type="molecule type" value="Genomic_DNA"/>
</dbReference>
<feature type="compositionally biased region" description="Low complexity" evidence="10">
    <location>
        <begin position="1553"/>
        <end position="1564"/>
    </location>
</feature>
<keyword evidence="6 9" id="KW-0694">RNA-binding</keyword>
<keyword evidence="7" id="KW-0943">RNA-mediated gene silencing</keyword>
<dbReference type="CDD" id="cd12345">
    <property type="entry name" value="RRM2_SECp43_like"/>
    <property type="match status" value="1"/>
</dbReference>
<evidence type="ECO:0000256" key="5">
    <source>
        <dbReference type="ARBA" id="ARBA00022695"/>
    </source>
</evidence>
<evidence type="ECO:0000256" key="9">
    <source>
        <dbReference type="PROSITE-ProRule" id="PRU00176"/>
    </source>
</evidence>
<organism evidence="12 13">
    <name type="scientific">Parasitella parasitica</name>
    <dbReference type="NCBI Taxonomy" id="35722"/>
    <lineage>
        <taxon>Eukaryota</taxon>
        <taxon>Fungi</taxon>
        <taxon>Fungi incertae sedis</taxon>
        <taxon>Mucoromycota</taxon>
        <taxon>Mucoromycotina</taxon>
        <taxon>Mucoromycetes</taxon>
        <taxon>Mucorales</taxon>
        <taxon>Mucorineae</taxon>
        <taxon>Mucoraceae</taxon>
        <taxon>Parasitella</taxon>
    </lineage>
</organism>
<dbReference type="OrthoDB" id="6513042at2759"/>
<proteinExistence type="inferred from homology"/>
<dbReference type="GO" id="GO:0003968">
    <property type="term" value="F:RNA-directed RNA polymerase activity"/>
    <property type="evidence" value="ECO:0007669"/>
    <property type="project" value="UniProtKB-KW"/>
</dbReference>
<evidence type="ECO:0000313" key="13">
    <source>
        <dbReference type="Proteomes" id="UP000054107"/>
    </source>
</evidence>
<feature type="region of interest" description="Disordered" evidence="10">
    <location>
        <begin position="1548"/>
        <end position="1570"/>
    </location>
</feature>
<keyword evidence="13" id="KW-1185">Reference proteome</keyword>
<evidence type="ECO:0000256" key="2">
    <source>
        <dbReference type="ARBA" id="ARBA00012494"/>
    </source>
</evidence>
<evidence type="ECO:0000256" key="7">
    <source>
        <dbReference type="ARBA" id="ARBA00023158"/>
    </source>
</evidence>
<dbReference type="Pfam" id="PF00076">
    <property type="entry name" value="RRM_1"/>
    <property type="match status" value="2"/>
</dbReference>
<dbReference type="GO" id="GO:0003723">
    <property type="term" value="F:RNA binding"/>
    <property type="evidence" value="ECO:0007669"/>
    <property type="project" value="UniProtKB-UniRule"/>
</dbReference>
<dbReference type="GO" id="GO:0031380">
    <property type="term" value="C:nuclear RNA-directed RNA polymerase complex"/>
    <property type="evidence" value="ECO:0007669"/>
    <property type="project" value="TreeGrafter"/>
</dbReference>
<dbReference type="InterPro" id="IPR000504">
    <property type="entry name" value="RRM_dom"/>
</dbReference>
<protein>
    <recommendedName>
        <fullName evidence="2">RNA-directed RNA polymerase</fullName>
        <ecNumber evidence="2">2.7.7.48</ecNumber>
    </recommendedName>
</protein>
<evidence type="ECO:0000256" key="4">
    <source>
        <dbReference type="ARBA" id="ARBA00022679"/>
    </source>
</evidence>
<feature type="domain" description="RRM" evidence="11">
    <location>
        <begin position="95"/>
        <end position="174"/>
    </location>
</feature>
<keyword evidence="3" id="KW-0696">RNA-directed RNA polymerase</keyword>
<feature type="domain" description="RRM" evidence="11">
    <location>
        <begin position="371"/>
        <end position="447"/>
    </location>
</feature>